<dbReference type="InterPro" id="IPR005101">
    <property type="entry name" value="Cryptochr/Photolyase_FAD-bd"/>
</dbReference>
<dbReference type="InterPro" id="IPR036134">
    <property type="entry name" value="Crypto/Photolyase_FAD-like_sf"/>
</dbReference>
<organism evidence="7 8">
    <name type="scientific">Jatrophihabitans cynanchi</name>
    <dbReference type="NCBI Taxonomy" id="2944128"/>
    <lineage>
        <taxon>Bacteria</taxon>
        <taxon>Bacillati</taxon>
        <taxon>Actinomycetota</taxon>
        <taxon>Actinomycetes</taxon>
        <taxon>Jatrophihabitantales</taxon>
        <taxon>Jatrophihabitantaceae</taxon>
        <taxon>Jatrophihabitans</taxon>
    </lineage>
</organism>
<dbReference type="PROSITE" id="PS51645">
    <property type="entry name" value="PHR_CRY_ALPHA_BETA"/>
    <property type="match status" value="1"/>
</dbReference>
<dbReference type="InterPro" id="IPR014729">
    <property type="entry name" value="Rossmann-like_a/b/a_fold"/>
</dbReference>
<evidence type="ECO:0000313" key="7">
    <source>
        <dbReference type="EMBL" id="WAX58922.1"/>
    </source>
</evidence>
<evidence type="ECO:0000256" key="1">
    <source>
        <dbReference type="ARBA" id="ARBA00001974"/>
    </source>
</evidence>
<dbReference type="SUPFAM" id="SSF48173">
    <property type="entry name" value="Cryptochrome/photolyase FAD-binding domain"/>
    <property type="match status" value="1"/>
</dbReference>
<dbReference type="Pfam" id="PF03441">
    <property type="entry name" value="FAD_binding_7"/>
    <property type="match status" value="1"/>
</dbReference>
<evidence type="ECO:0000313" key="8">
    <source>
        <dbReference type="Proteomes" id="UP001164693"/>
    </source>
</evidence>
<keyword evidence="3 5" id="KW-0274">FAD</keyword>
<gene>
    <name evidence="7" type="ORF">M6B22_09215</name>
</gene>
<dbReference type="InterPro" id="IPR036155">
    <property type="entry name" value="Crypto/Photolyase_N_sf"/>
</dbReference>
<comment type="similarity">
    <text evidence="5">Belongs to the DNA photolyase family.</text>
</comment>
<reference evidence="7" key="1">
    <citation type="submission" date="2022-05" db="EMBL/GenBank/DDBJ databases">
        <title>Jatrophihabitans sp. SB3-54 whole genome sequence.</title>
        <authorList>
            <person name="Suh M.K."/>
            <person name="Eom M.K."/>
            <person name="Kim J.S."/>
            <person name="Kim H.S."/>
            <person name="Do H.E."/>
            <person name="Shin Y.K."/>
            <person name="Lee J.-S."/>
        </authorList>
    </citation>
    <scope>NUCLEOTIDE SEQUENCE</scope>
    <source>
        <strain evidence="7">SB3-54</strain>
    </source>
</reference>
<keyword evidence="2 5" id="KW-0285">Flavoprotein</keyword>
<dbReference type="Gene3D" id="1.10.579.10">
    <property type="entry name" value="DNA Cyclobutane Dipyrimidine Photolyase, subunit A, domain 3"/>
    <property type="match status" value="1"/>
</dbReference>
<dbReference type="Gene3D" id="3.40.50.620">
    <property type="entry name" value="HUPs"/>
    <property type="match status" value="1"/>
</dbReference>
<evidence type="ECO:0000256" key="3">
    <source>
        <dbReference type="ARBA" id="ARBA00022827"/>
    </source>
</evidence>
<proteinExistence type="inferred from homology"/>
<keyword evidence="8" id="KW-1185">Reference proteome</keyword>
<dbReference type="Proteomes" id="UP001164693">
    <property type="component" value="Chromosome"/>
</dbReference>
<dbReference type="PROSITE" id="PS00394">
    <property type="entry name" value="DNA_PHOTOLYASES_1_1"/>
    <property type="match status" value="1"/>
</dbReference>
<dbReference type="InterPro" id="IPR006050">
    <property type="entry name" value="DNA_photolyase_N"/>
</dbReference>
<dbReference type="RefSeq" id="WP_269445463.1">
    <property type="nucleotide sequence ID" value="NZ_CP097463.1"/>
</dbReference>
<evidence type="ECO:0000256" key="4">
    <source>
        <dbReference type="ARBA" id="ARBA00022991"/>
    </source>
</evidence>
<dbReference type="InterPro" id="IPR018394">
    <property type="entry name" value="DNA_photolyase_1_CS_C"/>
</dbReference>
<evidence type="ECO:0000259" key="6">
    <source>
        <dbReference type="PROSITE" id="PS51645"/>
    </source>
</evidence>
<evidence type="ECO:0000256" key="2">
    <source>
        <dbReference type="ARBA" id="ARBA00022630"/>
    </source>
</evidence>
<dbReference type="Pfam" id="PF00875">
    <property type="entry name" value="DNA_photolyase"/>
    <property type="match status" value="1"/>
</dbReference>
<feature type="domain" description="Photolyase/cryptochrome alpha/beta" evidence="6">
    <location>
        <begin position="2"/>
        <end position="128"/>
    </location>
</feature>
<name>A0ABY7K5X6_9ACTN</name>
<dbReference type="SUPFAM" id="SSF52425">
    <property type="entry name" value="Cryptochrome/photolyase, N-terminal domain"/>
    <property type="match status" value="1"/>
</dbReference>
<dbReference type="InterPro" id="IPR002081">
    <property type="entry name" value="Cryptochrome/DNA_photolyase_1"/>
</dbReference>
<dbReference type="Gene3D" id="1.25.40.80">
    <property type="match status" value="1"/>
</dbReference>
<sequence length="449" mass="50032">MTVGVVLFTRDLRVHDNPALWHAVREHEQVLPMFVLDDDIRTGGFNRPNRATFLADCLRDLDGSLRSRGARLVVRRGDVVAETARLAEQVSARAVHVAGDVSRYAQRRERHLAQALTCELVVHEDALFAVPPGRIRPSGGGAHMSVFSAYYRRWLVESRRAPLPAPRVVALPKGSPAGLLPSARSICPGPTAPRLPPGGESAGRSRLARWLRTDAGRYDEVHDDLAADATSRLSPYLHFGCLSPVDVLARSGTTAGFARQLAWRDFHAQVLAARSDASTRDLRPREDRWRSAPAEFIAWQQGRTGIPVVDAGMRQLAEEGWLHNRARLLVAHFLTKTLYLDWRLGAAHFADQLVDGDVANNSLNWQWVAGTGTDSRYNRIYNIDAQARRYDPDGAYVRRHVPELSEIPGAAVHEPWLLPTRRRAALDYPDPIVDVAEGNARFLRARGRR</sequence>
<comment type="cofactor">
    <cofactor evidence="1">
        <name>FAD</name>
        <dbReference type="ChEBI" id="CHEBI:57692"/>
    </cofactor>
</comment>
<dbReference type="EMBL" id="CP097463">
    <property type="protein sequence ID" value="WAX58922.1"/>
    <property type="molecule type" value="Genomic_DNA"/>
</dbReference>
<protein>
    <submittedName>
        <fullName evidence="7">DNA photolyase family protein</fullName>
    </submittedName>
</protein>
<keyword evidence="4 5" id="KW-0157">Chromophore</keyword>
<dbReference type="PANTHER" id="PTHR11455">
    <property type="entry name" value="CRYPTOCHROME"/>
    <property type="match status" value="1"/>
</dbReference>
<dbReference type="PRINTS" id="PR00147">
    <property type="entry name" value="DNAPHOTLYASE"/>
</dbReference>
<dbReference type="PANTHER" id="PTHR11455:SF9">
    <property type="entry name" value="CRYPTOCHROME CIRCADIAN CLOCK 5 ISOFORM X1"/>
    <property type="match status" value="1"/>
</dbReference>
<evidence type="ECO:0000256" key="5">
    <source>
        <dbReference type="RuleBase" id="RU004182"/>
    </source>
</evidence>
<accession>A0ABY7K5X6</accession>